<proteinExistence type="inferred from homology"/>
<feature type="compositionally biased region" description="Low complexity" evidence="5">
    <location>
        <begin position="310"/>
        <end position="322"/>
    </location>
</feature>
<dbReference type="InterPro" id="IPR005158">
    <property type="entry name" value="BTAD"/>
</dbReference>
<dbReference type="STRING" id="394193.SAMN04489732_126129"/>
<evidence type="ECO:0000259" key="8">
    <source>
        <dbReference type="SMART" id="SM01043"/>
    </source>
</evidence>
<feature type="region of interest" description="Disordered" evidence="5">
    <location>
        <begin position="706"/>
        <end position="757"/>
    </location>
</feature>
<dbReference type="SMART" id="SM01043">
    <property type="entry name" value="BTAD"/>
    <property type="match status" value="1"/>
</dbReference>
<dbReference type="Pfam" id="PF03704">
    <property type="entry name" value="BTAD"/>
    <property type="match status" value="1"/>
</dbReference>
<keyword evidence="4" id="KW-0804">Transcription</keyword>
<feature type="domain" description="Bacterial transcriptional activator" evidence="8">
    <location>
        <begin position="863"/>
        <end position="1000"/>
    </location>
</feature>
<evidence type="ECO:0000256" key="2">
    <source>
        <dbReference type="ARBA" id="ARBA00023015"/>
    </source>
</evidence>
<feature type="region of interest" description="Disordered" evidence="5">
    <location>
        <begin position="626"/>
        <end position="692"/>
    </location>
</feature>
<evidence type="ECO:0000256" key="5">
    <source>
        <dbReference type="SAM" id="MobiDB-lite"/>
    </source>
</evidence>
<evidence type="ECO:0000256" key="6">
    <source>
        <dbReference type="SAM" id="Phobius"/>
    </source>
</evidence>
<evidence type="ECO:0000259" key="7">
    <source>
        <dbReference type="SMART" id="SM00862"/>
    </source>
</evidence>
<name>A0A1H8YMJ3_9PSEU</name>
<dbReference type="PANTHER" id="PTHR35807">
    <property type="entry name" value="TRANSCRIPTIONAL REGULATOR REDD-RELATED"/>
    <property type="match status" value="1"/>
</dbReference>
<dbReference type="Proteomes" id="UP000198582">
    <property type="component" value="Unassembled WGS sequence"/>
</dbReference>
<evidence type="ECO:0000256" key="4">
    <source>
        <dbReference type="ARBA" id="ARBA00023163"/>
    </source>
</evidence>
<evidence type="ECO:0000313" key="10">
    <source>
        <dbReference type="Proteomes" id="UP000198582"/>
    </source>
</evidence>
<dbReference type="GO" id="GO:0006355">
    <property type="term" value="P:regulation of DNA-templated transcription"/>
    <property type="evidence" value="ECO:0007669"/>
    <property type="project" value="InterPro"/>
</dbReference>
<dbReference type="InterPro" id="IPR001867">
    <property type="entry name" value="OmpR/PhoB-type_DNA-bd"/>
</dbReference>
<comment type="similarity">
    <text evidence="1">Belongs to the AfsR/DnrI/RedD regulatory family.</text>
</comment>
<keyword evidence="6" id="KW-1133">Transmembrane helix</keyword>
<protein>
    <submittedName>
        <fullName evidence="9">Transcriptional activator domain-containing protein</fullName>
    </submittedName>
</protein>
<dbReference type="InterPro" id="IPR036779">
    <property type="entry name" value="LysM_dom_sf"/>
</dbReference>
<dbReference type="InterPro" id="IPR036388">
    <property type="entry name" value="WH-like_DNA-bd_sf"/>
</dbReference>
<dbReference type="Gene3D" id="1.25.40.10">
    <property type="entry name" value="Tetratricopeptide repeat domain"/>
    <property type="match status" value="1"/>
</dbReference>
<keyword evidence="6" id="KW-0472">Membrane</keyword>
<dbReference type="SMART" id="SM00862">
    <property type="entry name" value="Trans_reg_C"/>
    <property type="match status" value="1"/>
</dbReference>
<dbReference type="InterPro" id="IPR051677">
    <property type="entry name" value="AfsR-DnrI-RedD_regulator"/>
</dbReference>
<gene>
    <name evidence="9" type="ORF">SAMN04489732_126129</name>
</gene>
<feature type="transmembrane region" description="Helical" evidence="6">
    <location>
        <begin position="85"/>
        <end position="106"/>
    </location>
</feature>
<feature type="domain" description="OmpR/PhoB-type" evidence="7">
    <location>
        <begin position="777"/>
        <end position="856"/>
    </location>
</feature>
<evidence type="ECO:0000256" key="3">
    <source>
        <dbReference type="ARBA" id="ARBA00023125"/>
    </source>
</evidence>
<evidence type="ECO:0000313" key="9">
    <source>
        <dbReference type="EMBL" id="SEP53405.1"/>
    </source>
</evidence>
<feature type="transmembrane region" description="Helical" evidence="6">
    <location>
        <begin position="38"/>
        <end position="60"/>
    </location>
</feature>
<dbReference type="InterPro" id="IPR016032">
    <property type="entry name" value="Sig_transdc_resp-reg_C-effctor"/>
</dbReference>
<organism evidence="9 10">
    <name type="scientific">Amycolatopsis saalfeldensis</name>
    <dbReference type="NCBI Taxonomy" id="394193"/>
    <lineage>
        <taxon>Bacteria</taxon>
        <taxon>Bacillati</taxon>
        <taxon>Actinomycetota</taxon>
        <taxon>Actinomycetes</taxon>
        <taxon>Pseudonocardiales</taxon>
        <taxon>Pseudonocardiaceae</taxon>
        <taxon>Amycolatopsis</taxon>
    </lineage>
</organism>
<keyword evidence="2" id="KW-0805">Transcription regulation</keyword>
<dbReference type="GO" id="GO:0003677">
    <property type="term" value="F:DNA binding"/>
    <property type="evidence" value="ECO:0007669"/>
    <property type="project" value="UniProtKB-KW"/>
</dbReference>
<dbReference type="Gene3D" id="1.10.10.10">
    <property type="entry name" value="Winged helix-like DNA-binding domain superfamily/Winged helix DNA-binding domain"/>
    <property type="match status" value="1"/>
</dbReference>
<feature type="compositionally biased region" description="Basic and acidic residues" evidence="5">
    <location>
        <begin position="668"/>
        <end position="686"/>
    </location>
</feature>
<dbReference type="SUPFAM" id="SSF46894">
    <property type="entry name" value="C-terminal effector domain of the bipartite response regulators"/>
    <property type="match status" value="1"/>
</dbReference>
<accession>A0A1H8YMJ3</accession>
<feature type="region of interest" description="Disordered" evidence="5">
    <location>
        <begin position="273"/>
        <end position="333"/>
    </location>
</feature>
<feature type="compositionally biased region" description="Pro residues" evidence="5">
    <location>
        <begin position="274"/>
        <end position="309"/>
    </location>
</feature>
<evidence type="ECO:0000256" key="1">
    <source>
        <dbReference type="ARBA" id="ARBA00005820"/>
    </source>
</evidence>
<keyword evidence="10" id="KW-1185">Reference proteome</keyword>
<keyword evidence="6" id="KW-0812">Transmembrane</keyword>
<feature type="transmembrane region" description="Helical" evidence="6">
    <location>
        <begin position="127"/>
        <end position="145"/>
    </location>
</feature>
<keyword evidence="3" id="KW-0238">DNA-binding</keyword>
<dbReference type="InterPro" id="IPR011990">
    <property type="entry name" value="TPR-like_helical_dom_sf"/>
</dbReference>
<dbReference type="EMBL" id="FOEF01000026">
    <property type="protein sequence ID" value="SEP53405.1"/>
    <property type="molecule type" value="Genomic_DNA"/>
</dbReference>
<reference evidence="9 10" key="1">
    <citation type="submission" date="2016-10" db="EMBL/GenBank/DDBJ databases">
        <authorList>
            <person name="de Groot N.N."/>
        </authorList>
    </citation>
    <scope>NUCLEOTIDE SEQUENCE [LARGE SCALE GENOMIC DNA]</scope>
    <source>
        <strain evidence="9 10">DSM 44993</strain>
    </source>
</reference>
<dbReference type="AlphaFoldDB" id="A0A1H8YMJ3"/>
<dbReference type="Gene3D" id="3.10.350.10">
    <property type="entry name" value="LysM domain"/>
    <property type="match status" value="1"/>
</dbReference>
<dbReference type="PANTHER" id="PTHR35807:SF1">
    <property type="entry name" value="TRANSCRIPTIONAL REGULATOR REDD"/>
    <property type="match status" value="1"/>
</dbReference>
<dbReference type="GO" id="GO:0000160">
    <property type="term" value="P:phosphorelay signal transduction system"/>
    <property type="evidence" value="ECO:0007669"/>
    <property type="project" value="InterPro"/>
</dbReference>
<sequence>MTAHPHHTRRKLTPSAHRHASWAPASAFRFVGRVLRGLLAAVVLLALVAGLPWALVHFVGWPLPDHVPTWDETQATLLNSMSPPFLLNTLAVLCWIVWFFFAIDVLRCTVDAARGITWPQVRPPGPLHGLAAALIGTIVLTLLGSRTPYTGPAPVTAALTGDLAPIAVVAPLTPGPAAPALARQALVVQQATLVIDRAAPAPPGTVLATEEVRLPQNGIYDSLWRVAERVYGPGGGSRWPELFQLNRGVEQPDGRTLANPNLVRPGWKITAYIPAPPSEPPPGEQLPPVPPEQPVPPTSTAPTTPPSTQPAPTTQAPPATDQADQHGTDQAEPGLDLMTGVFVSLGLAGLVTTAMVSARMWRRRRYRVGSGDRADLQRPIAPVVRALRTAHDDHDDDLRSDEVEFIDLAPAPPRIHITAGGALEPDDEPIPVPARVGVRGGSELALNLASTRGLGLAGPGAADAARALLLHLLAEHQPGGSVCVIIPAEDLHLVFDGTHVEHLPSTVLVVDSLDAALDEMEAALLTRTRHAIEETEFQPTPASLVLLASPTPHAERRLQAVLDNGSTLGLAGILLGQWRPGATVRIRPDGTVSATSPGLGDALTGTRLFTLPAADTTELLTLLRDAEGPTDLPGSGVEPGAAGDGGLPLVDVAEDDDRIAQPSVPEQRSVEEMTRLESTRPPDRQNDPAAPMPSLQVLDVHAAPVDVQPPAPVPASPADDADGHRTTTDDLVLADNWSTRPENPPKPAVGDQPATRRPLAVRVLGRVYLALQDDSGERELGGALTPKQREVLVYLALHPHGVRREVLNEAVWPDSRPPRPYNSFHNTLSMLRRALSDATDGALDNVVLNDDGRYQLNPDLVTVDFWHLQHALQAPRPTDGDALLQLHDAVELYQGDLAEDLLVPWVEPFRETIRRDVLDALGALIRTHGDADPETMLTLLERTRKLDRYNEGVYRDIIRTQARLGQYAAIPRTLALLTATLDEIGQHPSADTLNLADFLQRRGSTRRQLPTDNAAAS</sequence>